<evidence type="ECO:0000313" key="3">
    <source>
        <dbReference type="Proteomes" id="UP000294555"/>
    </source>
</evidence>
<dbReference type="RefSeq" id="WP_132922700.1">
    <property type="nucleotide sequence ID" value="NZ_CP075169.1"/>
</dbReference>
<sequence>MKLRFIAALLAISSAAAYGAPAYRLPDMPRNPRTDSACISKTTADTAGSCPRQVFVPGKSQAMEGYSPVYHKD</sequence>
<keyword evidence="1" id="KW-0732">Signal</keyword>
<organism evidence="2 3">
    <name type="scientific">Sodalis ligni</name>
    <dbReference type="NCBI Taxonomy" id="2697027"/>
    <lineage>
        <taxon>Bacteria</taxon>
        <taxon>Pseudomonadati</taxon>
        <taxon>Pseudomonadota</taxon>
        <taxon>Gammaproteobacteria</taxon>
        <taxon>Enterobacterales</taxon>
        <taxon>Bruguierivoracaceae</taxon>
        <taxon>Sodalis</taxon>
    </lineage>
</organism>
<gene>
    <name evidence="2" type="ORF">EZJ58_1964</name>
</gene>
<reference evidence="2 3" key="1">
    <citation type="submission" date="2019-02" db="EMBL/GenBank/DDBJ databases">
        <title>Investigation of anaerobic lignin degradation for improved lignocellulosic biofuels.</title>
        <authorList>
            <person name="Deangelis K."/>
        </authorList>
    </citation>
    <scope>NUCLEOTIDE SEQUENCE [LARGE SCALE GENOMIC DNA]</scope>
    <source>
        <strain evidence="2 3">159R</strain>
    </source>
</reference>
<dbReference type="OrthoDB" id="6638490at2"/>
<dbReference type="Proteomes" id="UP000294555">
    <property type="component" value="Unassembled WGS sequence"/>
</dbReference>
<keyword evidence="3" id="KW-1185">Reference proteome</keyword>
<evidence type="ECO:0000256" key="1">
    <source>
        <dbReference type="SAM" id="SignalP"/>
    </source>
</evidence>
<proteinExistence type="predicted"/>
<comment type="caution">
    <text evidence="2">The sequence shown here is derived from an EMBL/GenBank/DDBJ whole genome shotgun (WGS) entry which is preliminary data.</text>
</comment>
<protein>
    <recommendedName>
        <fullName evidence="4">Multiple antibiotic resistance protein MarB</fullName>
    </recommendedName>
</protein>
<accession>A0A4R1N929</accession>
<dbReference type="AlphaFoldDB" id="A0A4R1N929"/>
<evidence type="ECO:0000313" key="2">
    <source>
        <dbReference type="EMBL" id="TCL03874.1"/>
    </source>
</evidence>
<name>A0A4R1N929_9GAMM</name>
<feature type="chain" id="PRO_5020229895" description="Multiple antibiotic resistance protein MarB" evidence="1">
    <location>
        <begin position="20"/>
        <end position="73"/>
    </location>
</feature>
<feature type="signal peptide" evidence="1">
    <location>
        <begin position="1"/>
        <end position="19"/>
    </location>
</feature>
<dbReference type="EMBL" id="SJOI01000001">
    <property type="protein sequence ID" value="TCL03874.1"/>
    <property type="molecule type" value="Genomic_DNA"/>
</dbReference>
<evidence type="ECO:0008006" key="4">
    <source>
        <dbReference type="Google" id="ProtNLM"/>
    </source>
</evidence>